<dbReference type="GO" id="GO:0043565">
    <property type="term" value="F:sequence-specific DNA binding"/>
    <property type="evidence" value="ECO:0007669"/>
    <property type="project" value="InterPro"/>
</dbReference>
<organism evidence="6 7">
    <name type="scientific">SAR86 cluster bacterium</name>
    <dbReference type="NCBI Taxonomy" id="2030880"/>
    <lineage>
        <taxon>Bacteria</taxon>
        <taxon>Pseudomonadati</taxon>
        <taxon>Pseudomonadota</taxon>
        <taxon>Gammaproteobacteria</taxon>
        <taxon>SAR86 cluster</taxon>
    </lineage>
</organism>
<gene>
    <name evidence="6" type="ORF">COA96_11090</name>
</gene>
<proteinExistence type="inferred from homology"/>
<dbReference type="Gene3D" id="1.10.10.60">
    <property type="entry name" value="Homeodomain-like"/>
    <property type="match status" value="1"/>
</dbReference>
<evidence type="ECO:0000259" key="5">
    <source>
        <dbReference type="Pfam" id="PF02954"/>
    </source>
</evidence>
<dbReference type="InterPro" id="IPR050207">
    <property type="entry name" value="Trans_regulatory_Fis"/>
</dbReference>
<dbReference type="PANTHER" id="PTHR47918">
    <property type="entry name" value="DNA-BINDING PROTEIN FIS"/>
    <property type="match status" value="1"/>
</dbReference>
<dbReference type="EMBL" id="NVVJ01000034">
    <property type="protein sequence ID" value="PCJ23799.1"/>
    <property type="molecule type" value="Genomic_DNA"/>
</dbReference>
<evidence type="ECO:0000256" key="3">
    <source>
        <dbReference type="ARBA" id="ARBA00029540"/>
    </source>
</evidence>
<evidence type="ECO:0000256" key="4">
    <source>
        <dbReference type="SAM" id="MobiDB-lite"/>
    </source>
</evidence>
<evidence type="ECO:0000313" key="6">
    <source>
        <dbReference type="EMBL" id="PCJ23799.1"/>
    </source>
</evidence>
<accession>A0A2A5AX12</accession>
<dbReference type="Pfam" id="PF02954">
    <property type="entry name" value="HTH_8"/>
    <property type="match status" value="1"/>
</dbReference>
<dbReference type="AlphaFoldDB" id="A0A2A5AX12"/>
<dbReference type="GO" id="GO:0006355">
    <property type="term" value="P:regulation of DNA-templated transcription"/>
    <property type="evidence" value="ECO:0007669"/>
    <property type="project" value="InterPro"/>
</dbReference>
<feature type="domain" description="DNA binding HTH" evidence="5">
    <location>
        <begin position="63"/>
        <end position="102"/>
    </location>
</feature>
<protein>
    <recommendedName>
        <fullName evidence="3">Putative Fis-like DNA-binding protein</fullName>
    </recommendedName>
</protein>
<evidence type="ECO:0000313" key="7">
    <source>
        <dbReference type="Proteomes" id="UP000218327"/>
    </source>
</evidence>
<comment type="similarity">
    <text evidence="1">Belongs to the transcriptional regulatory Fis family.</text>
</comment>
<comment type="caution">
    <text evidence="6">The sequence shown here is derived from an EMBL/GenBank/DDBJ whole genome shotgun (WGS) entry which is preliminary data.</text>
</comment>
<dbReference type="PANTHER" id="PTHR47918:SF1">
    <property type="entry name" value="DNA-BINDING PROTEIN FIS"/>
    <property type="match status" value="1"/>
</dbReference>
<reference evidence="7" key="1">
    <citation type="submission" date="2017-08" db="EMBL/GenBank/DDBJ databases">
        <title>A dynamic microbial community with high functional redundancy inhabits the cold, oxic subseafloor aquifer.</title>
        <authorList>
            <person name="Tully B.J."/>
            <person name="Wheat C.G."/>
            <person name="Glazer B.T."/>
            <person name="Huber J.A."/>
        </authorList>
    </citation>
    <scope>NUCLEOTIDE SEQUENCE [LARGE SCALE GENOMIC DNA]</scope>
</reference>
<dbReference type="SUPFAM" id="SSF46689">
    <property type="entry name" value="Homeodomain-like"/>
    <property type="match status" value="1"/>
</dbReference>
<sequence length="105" mass="11768">MNKIDFITSRISGAHSDSSMHSPVQSRTEQEPTLRSAVDNALGRYFQHIENEPVTDLHQLVMSEVEAPLLQAVMRYVGNNQSKASIMLGLNRGTLRTKLKQYGLL</sequence>
<dbReference type="PRINTS" id="PR01590">
    <property type="entry name" value="HTHFIS"/>
</dbReference>
<evidence type="ECO:0000256" key="2">
    <source>
        <dbReference type="ARBA" id="ARBA00023125"/>
    </source>
</evidence>
<name>A0A2A5AX12_9GAMM</name>
<dbReference type="Proteomes" id="UP000218327">
    <property type="component" value="Unassembled WGS sequence"/>
</dbReference>
<dbReference type="InterPro" id="IPR009057">
    <property type="entry name" value="Homeodomain-like_sf"/>
</dbReference>
<dbReference type="PRINTS" id="PR01591">
    <property type="entry name" value="DNABINDNGFIS"/>
</dbReference>
<dbReference type="InterPro" id="IPR002197">
    <property type="entry name" value="HTH_Fis"/>
</dbReference>
<dbReference type="NCBIfam" id="NF001659">
    <property type="entry name" value="PRK00430.1"/>
    <property type="match status" value="1"/>
</dbReference>
<feature type="compositionally biased region" description="Polar residues" evidence="4">
    <location>
        <begin position="9"/>
        <end position="33"/>
    </location>
</feature>
<feature type="region of interest" description="Disordered" evidence="4">
    <location>
        <begin position="1"/>
        <end position="34"/>
    </location>
</feature>
<evidence type="ECO:0000256" key="1">
    <source>
        <dbReference type="ARBA" id="ARBA00008559"/>
    </source>
</evidence>
<keyword evidence="2 6" id="KW-0238">DNA-binding</keyword>
<dbReference type="InterPro" id="IPR005412">
    <property type="entry name" value="Fis_DNA-bd"/>
</dbReference>